<dbReference type="SUPFAM" id="SSF158639">
    <property type="entry name" value="ENT-like"/>
    <property type="match status" value="1"/>
</dbReference>
<dbReference type="PANTHER" id="PTHR33432:SF20">
    <property type="entry name" value="PROTEIN EMSY-LIKE 1"/>
    <property type="match status" value="1"/>
</dbReference>
<dbReference type="SMART" id="SM01191">
    <property type="entry name" value="ENT"/>
    <property type="match status" value="1"/>
</dbReference>
<dbReference type="Proteomes" id="UP000326939">
    <property type="component" value="Chromosome 16"/>
</dbReference>
<dbReference type="InterPro" id="IPR036142">
    <property type="entry name" value="ENT_dom-like_sf"/>
</dbReference>
<feature type="region of interest" description="Disordered" evidence="3">
    <location>
        <begin position="136"/>
        <end position="167"/>
    </location>
</feature>
<keyword evidence="6" id="KW-1185">Reference proteome</keyword>
<dbReference type="SMART" id="SM00743">
    <property type="entry name" value="Agenet"/>
    <property type="match status" value="1"/>
</dbReference>
<accession>A0A5N5JNE8</accession>
<dbReference type="GO" id="GO:0050832">
    <property type="term" value="P:defense response to fungus"/>
    <property type="evidence" value="ECO:0007669"/>
    <property type="project" value="InterPro"/>
</dbReference>
<dbReference type="InterPro" id="IPR033485">
    <property type="entry name" value="EMSY-LIKE_plant"/>
</dbReference>
<reference evidence="6" key="1">
    <citation type="journal article" date="2019" name="Gigascience">
        <title>De novo genome assembly of the endangered Acer yangbiense, a plant species with extremely small populations endemic to Yunnan Province, China.</title>
        <authorList>
            <person name="Yang J."/>
            <person name="Wariss H.M."/>
            <person name="Tao L."/>
            <person name="Zhang R."/>
            <person name="Yun Q."/>
            <person name="Hollingsworth P."/>
            <person name="Dao Z."/>
            <person name="Luo G."/>
            <person name="Guo H."/>
            <person name="Ma Y."/>
            <person name="Sun W."/>
        </authorList>
    </citation>
    <scope>NUCLEOTIDE SEQUENCE [LARGE SCALE GENOMIC DNA]</scope>
    <source>
        <strain evidence="6">cv. br00</strain>
    </source>
</reference>
<sequence length="498" mass="56223">MEYEVSDSSGTDDDIPPSNQNRVVRAVRISGSGQSAVISATYSRVQADMEAQIHHLEQEAYRAVLSAFKAQSDQLSWDKEGLITELRKELRVSDDEHREILTLVNRDDIIQKIREWREAGGQRAPRFNASQSVHDVLPSPTVSASRKKQKTSLMYPTAPPRNQHFTNHGFAYDDKEIGKEVWTRWPEDNNFYKAVITRYNPTEGRHALVYDMNTENETWEWVDLNEVAPEDLRWEGDDPGISHGGPSHKIKKSTSHGGFISSSVRRRGSTNGQSKREFLLTQNGIARKLSDNIELLNTESLVKEVERIFGVSYPDPLDLEKAKRMLKEHEQALVDAIARLADASDGESGNKYMCNIDIFTSCCVFCFFEAGNILCLSRWRPTILAWESSGAGMRSDETVEDRMSAFVMACGVVSLGGLMGFKLYTPQRVLISDAPVLRHCSRCLEVEFPLWFLGLAGRFLHKVECHLEIDVSGFKNAEIDVSGFKNAEIEMIRLISVK</sequence>
<evidence type="ECO:0000313" key="5">
    <source>
        <dbReference type="EMBL" id="KAB5519434.1"/>
    </source>
</evidence>
<evidence type="ECO:0000256" key="2">
    <source>
        <dbReference type="ARBA" id="ARBA00023242"/>
    </source>
</evidence>
<dbReference type="Gene3D" id="2.30.30.140">
    <property type="match status" value="1"/>
</dbReference>
<evidence type="ECO:0000256" key="1">
    <source>
        <dbReference type="ARBA" id="ARBA00004123"/>
    </source>
</evidence>
<comment type="caution">
    <text evidence="5">The sequence shown here is derived from an EMBL/GenBank/DDBJ whole genome shotgun (WGS) entry which is preliminary data.</text>
</comment>
<dbReference type="SUPFAM" id="SSF63748">
    <property type="entry name" value="Tudor/PWWP/MBT"/>
    <property type="match status" value="1"/>
</dbReference>
<dbReference type="AlphaFoldDB" id="A0A5N5JNE8"/>
<dbReference type="InterPro" id="IPR005491">
    <property type="entry name" value="ENT_dom"/>
</dbReference>
<organism evidence="5 6">
    <name type="scientific">Salix brachista</name>
    <dbReference type="NCBI Taxonomy" id="2182728"/>
    <lineage>
        <taxon>Eukaryota</taxon>
        <taxon>Viridiplantae</taxon>
        <taxon>Streptophyta</taxon>
        <taxon>Embryophyta</taxon>
        <taxon>Tracheophyta</taxon>
        <taxon>Spermatophyta</taxon>
        <taxon>Magnoliopsida</taxon>
        <taxon>eudicotyledons</taxon>
        <taxon>Gunneridae</taxon>
        <taxon>Pentapetalae</taxon>
        <taxon>rosids</taxon>
        <taxon>fabids</taxon>
        <taxon>Malpighiales</taxon>
        <taxon>Salicaceae</taxon>
        <taxon>Saliceae</taxon>
        <taxon>Salix</taxon>
    </lineage>
</organism>
<dbReference type="Pfam" id="PF03735">
    <property type="entry name" value="ENT"/>
    <property type="match status" value="1"/>
</dbReference>
<dbReference type="EMBL" id="VDCV01000016">
    <property type="protein sequence ID" value="KAB5519434.1"/>
    <property type="molecule type" value="Genomic_DNA"/>
</dbReference>
<feature type="compositionally biased region" description="Acidic residues" evidence="3">
    <location>
        <begin position="1"/>
        <end position="15"/>
    </location>
</feature>
<dbReference type="CDD" id="cd20404">
    <property type="entry name" value="Tudor_Agenet_AtEML-like"/>
    <property type="match status" value="1"/>
</dbReference>
<evidence type="ECO:0000259" key="4">
    <source>
        <dbReference type="PROSITE" id="PS51138"/>
    </source>
</evidence>
<feature type="region of interest" description="Disordered" evidence="3">
    <location>
        <begin position="1"/>
        <end position="20"/>
    </location>
</feature>
<gene>
    <name evidence="5" type="ORF">DKX38_023753</name>
</gene>
<evidence type="ECO:0000313" key="6">
    <source>
        <dbReference type="Proteomes" id="UP000326939"/>
    </source>
</evidence>
<comment type="subcellular location">
    <subcellularLocation>
        <location evidence="1">Nucleus</location>
    </subcellularLocation>
</comment>
<protein>
    <recommendedName>
        <fullName evidence="4">ENT domain-containing protein</fullName>
    </recommendedName>
</protein>
<dbReference type="Gene3D" id="1.10.1240.40">
    <property type="entry name" value="ENT domain"/>
    <property type="match status" value="1"/>
</dbReference>
<proteinExistence type="predicted"/>
<dbReference type="PANTHER" id="PTHR33432">
    <property type="entry name" value="PROTEIN EMSY-LIKE 4"/>
    <property type="match status" value="1"/>
</dbReference>
<dbReference type="InterPro" id="IPR014002">
    <property type="entry name" value="Agenet_dom_plant"/>
</dbReference>
<feature type="domain" description="ENT" evidence="4">
    <location>
        <begin position="49"/>
        <end position="136"/>
    </location>
</feature>
<keyword evidence="2" id="KW-0539">Nucleus</keyword>
<evidence type="ECO:0000256" key="3">
    <source>
        <dbReference type="SAM" id="MobiDB-lite"/>
    </source>
</evidence>
<feature type="region of interest" description="Disordered" evidence="3">
    <location>
        <begin position="240"/>
        <end position="273"/>
    </location>
</feature>
<dbReference type="PROSITE" id="PS51138">
    <property type="entry name" value="ENT"/>
    <property type="match status" value="1"/>
</dbReference>
<name>A0A5N5JNE8_9ROSI</name>
<dbReference type="GO" id="GO:0005634">
    <property type="term" value="C:nucleus"/>
    <property type="evidence" value="ECO:0007669"/>
    <property type="project" value="UniProtKB-SubCell"/>
</dbReference>
<dbReference type="FunFam" id="1.10.1240.40:FF:000005">
    <property type="entry name" value="ENT domain containing protein, expressed"/>
    <property type="match status" value="1"/>
</dbReference>